<dbReference type="Gene3D" id="3.40.50.2000">
    <property type="entry name" value="Glycogen Phosphorylase B"/>
    <property type="match status" value="2"/>
</dbReference>
<evidence type="ECO:0000313" key="2">
    <source>
        <dbReference type="Proteomes" id="UP001449657"/>
    </source>
</evidence>
<evidence type="ECO:0000313" key="1">
    <source>
        <dbReference type="EMBL" id="WZN45317.1"/>
    </source>
</evidence>
<dbReference type="CDD" id="cd03801">
    <property type="entry name" value="GT4_PimA-like"/>
    <property type="match status" value="1"/>
</dbReference>
<proteinExistence type="predicted"/>
<dbReference type="RefSeq" id="WP_341840070.1">
    <property type="nucleotide sequence ID" value="NZ_CP149792.1"/>
</dbReference>
<dbReference type="EC" id="2.4.-.-" evidence="1"/>
<protein>
    <submittedName>
        <fullName evidence="1">Glycosyltransferase family 4 protein</fullName>
        <ecNumber evidence="1">2.4.-.-</ecNumber>
    </submittedName>
</protein>
<dbReference type="PANTHER" id="PTHR12526">
    <property type="entry name" value="GLYCOSYLTRANSFERASE"/>
    <property type="match status" value="1"/>
</dbReference>
<dbReference type="SUPFAM" id="SSF53756">
    <property type="entry name" value="UDP-Glycosyltransferase/glycogen phosphorylase"/>
    <property type="match status" value="1"/>
</dbReference>
<keyword evidence="2" id="KW-1185">Reference proteome</keyword>
<dbReference type="GO" id="GO:0016757">
    <property type="term" value="F:glycosyltransferase activity"/>
    <property type="evidence" value="ECO:0007669"/>
    <property type="project" value="UniProtKB-KW"/>
</dbReference>
<keyword evidence="1" id="KW-0808">Transferase</keyword>
<gene>
    <name evidence="1" type="ORF">WJU22_20680</name>
</gene>
<dbReference type="Proteomes" id="UP001449657">
    <property type="component" value="Chromosome"/>
</dbReference>
<dbReference type="EMBL" id="CP150096">
    <property type="protein sequence ID" value="WZN45317.1"/>
    <property type="molecule type" value="Genomic_DNA"/>
</dbReference>
<name>A0ABZ2YZN1_9BACT</name>
<reference evidence="1 2" key="1">
    <citation type="submission" date="2024-03" db="EMBL/GenBank/DDBJ databases">
        <title>Chitinophaga caseinilytica sp. nov., a casein hydrolysing bacterium isolated from forest soil.</title>
        <authorList>
            <person name="Lee D.S."/>
            <person name="Han D.M."/>
            <person name="Baek J.H."/>
            <person name="Choi D.G."/>
            <person name="Jeon J.H."/>
            <person name="Jeon C.O."/>
        </authorList>
    </citation>
    <scope>NUCLEOTIDE SEQUENCE [LARGE SCALE GENOMIC DNA]</scope>
    <source>
        <strain evidence="1 2">KACC 19118</strain>
    </source>
</reference>
<dbReference type="Pfam" id="PF13692">
    <property type="entry name" value="Glyco_trans_1_4"/>
    <property type="match status" value="1"/>
</dbReference>
<organism evidence="1 2">
    <name type="scientific">Chitinophaga caseinilytica</name>
    <dbReference type="NCBI Taxonomy" id="2267521"/>
    <lineage>
        <taxon>Bacteria</taxon>
        <taxon>Pseudomonadati</taxon>
        <taxon>Bacteroidota</taxon>
        <taxon>Chitinophagia</taxon>
        <taxon>Chitinophagales</taxon>
        <taxon>Chitinophagaceae</taxon>
        <taxon>Chitinophaga</taxon>
    </lineage>
</organism>
<dbReference type="PANTHER" id="PTHR12526:SF637">
    <property type="entry name" value="GLYCOSYLTRANSFERASE EPSF-RELATED"/>
    <property type="match status" value="1"/>
</dbReference>
<sequence>MYKLFLLKRRLEALAIFPFALLGRLIARLRPLEGEFDLFLFFPFYHVGGAEKVHAQIAQLFPDKKIIIFFTKKSQGDALLSQFKAPNITVRDVSRYTDNKFMYWNNLIWRGIAAEYIRRQRVQPLVFNGQCNFAYKLSPHVPKGVRQVELIHSFCSFSYIRIPFIPFYETSVMISRDSIRKHLELYRKFNVPAAFGERIRLIMNGIPIPADVAPLPEAARLLYAGRGTSEKRPWLVAAIAQAAGEKAGMLGPLETAIPADLQGSCVFYGEQSGAEVIDRIYREHRIIAITSSTEGFPMVIMEAMARGLAVLSTDVGDIPYHVQHGANGWLISHRQPEAEIVAEGARLLREAGPDALAAMRERNIAYAKEHFSLEAFAAAYRSLLSN</sequence>
<accession>A0ABZ2YZN1</accession>
<keyword evidence="1" id="KW-0328">Glycosyltransferase</keyword>